<organism evidence="5 6">
    <name type="scientific">Tritrichomonas musculus</name>
    <dbReference type="NCBI Taxonomy" id="1915356"/>
    <lineage>
        <taxon>Eukaryota</taxon>
        <taxon>Metamonada</taxon>
        <taxon>Parabasalia</taxon>
        <taxon>Tritrichomonadida</taxon>
        <taxon>Tritrichomonadidae</taxon>
        <taxon>Tritrichomonas</taxon>
    </lineage>
</organism>
<reference evidence="5 6" key="1">
    <citation type="submission" date="2024-04" db="EMBL/GenBank/DDBJ databases">
        <title>Tritrichomonas musculus Genome.</title>
        <authorList>
            <person name="Alves-Ferreira E."/>
            <person name="Grigg M."/>
            <person name="Lorenzi H."/>
            <person name="Galac M."/>
        </authorList>
    </citation>
    <scope>NUCLEOTIDE SEQUENCE [LARGE SCALE GENOMIC DNA]</scope>
    <source>
        <strain evidence="5 6">EAF2021</strain>
    </source>
</reference>
<evidence type="ECO:0000256" key="3">
    <source>
        <dbReference type="ARBA" id="ARBA00023066"/>
    </source>
</evidence>
<dbReference type="InterPro" id="IPR016067">
    <property type="entry name" value="S-AdoMet_deCO2ase_core"/>
</dbReference>
<sequence length="411" mass="47745">MQEKDNSEECLKKLNFIKTEKFLIFEQVTLINQHMKSNFISNDEPQNEFEGPEKNLQIIFSMTSSSLLQVPQSTWEKMLDNIHCTIISRKSNESCTSFILSESSLFVFKDRIILKTCGTIPLLLSIDEIIQIGQSNNMDLAAVLYWRKNFIHPEKQFFPHKSFLSEVKFLDSRFGEDNSQKVQCGPFSQDHWYFYYVELNNKIFRPVFNTFEMKMHEIHPGISENFWIENFGKENQIINKVRNIIPDASVDEFFFDPCGYSMNALFGNTEEYETIHITPENKCSYVSFEANHSNSLKDASKMLNEVLQLFHPLSVIGVEISSEPQTATYKQSNEYVENCPISNYNLNGLHITFWSYIMKDANSHPLIPVAEKRNKYLSQTSTHEIGNYSGLEPPPNSNFFLTRFDNPIILI</sequence>
<dbReference type="Pfam" id="PF01536">
    <property type="entry name" value="SAM_decarbox"/>
    <property type="match status" value="1"/>
</dbReference>
<dbReference type="PANTHER" id="PTHR11570:SF0">
    <property type="entry name" value="S-ADENOSYLMETHIONINE DECARBOXYLASE PROENZYME"/>
    <property type="match status" value="1"/>
</dbReference>
<dbReference type="InterPro" id="IPR048283">
    <property type="entry name" value="AdoMetDC-like"/>
</dbReference>
<keyword evidence="3" id="KW-0745">Spermidine biosynthesis</keyword>
<dbReference type="EMBL" id="JAPFFF010000014">
    <property type="protein sequence ID" value="KAK8870999.1"/>
    <property type="molecule type" value="Genomic_DNA"/>
</dbReference>
<comment type="caution">
    <text evidence="5">The sequence shown here is derived from an EMBL/GenBank/DDBJ whole genome shotgun (WGS) entry which is preliminary data.</text>
</comment>
<comment type="similarity">
    <text evidence="2">Belongs to the eukaryotic AdoMetDC family.</text>
</comment>
<evidence type="ECO:0000313" key="6">
    <source>
        <dbReference type="Proteomes" id="UP001470230"/>
    </source>
</evidence>
<evidence type="ECO:0000256" key="1">
    <source>
        <dbReference type="ARBA" id="ARBA00004911"/>
    </source>
</evidence>
<gene>
    <name evidence="5" type="ORF">M9Y10_008912</name>
</gene>
<comment type="pathway">
    <text evidence="1">Amine and polyamine biosynthesis; S-adenosylmethioninamine biosynthesis; S-adenosylmethioninamine from S-adenosyl-L-methionine: step 1/1.</text>
</comment>
<protein>
    <recommendedName>
        <fullName evidence="7">Adenosylmethionine decarboxylase</fullName>
    </recommendedName>
</protein>
<name>A0ABR2IZM5_9EUKA</name>
<dbReference type="Gene3D" id="3.60.90.10">
    <property type="entry name" value="S-adenosylmethionine decarboxylase"/>
    <property type="match status" value="1"/>
</dbReference>
<dbReference type="Proteomes" id="UP001470230">
    <property type="component" value="Unassembled WGS sequence"/>
</dbReference>
<keyword evidence="6" id="KW-1185">Reference proteome</keyword>
<evidence type="ECO:0000256" key="4">
    <source>
        <dbReference type="ARBA" id="ARBA00023115"/>
    </source>
</evidence>
<evidence type="ECO:0008006" key="7">
    <source>
        <dbReference type="Google" id="ProtNLM"/>
    </source>
</evidence>
<dbReference type="InterPro" id="IPR018166">
    <property type="entry name" value="S-AdoMet_deCO2ase_CS"/>
</dbReference>
<keyword evidence="4" id="KW-0620">Polyamine biosynthesis</keyword>
<proteinExistence type="inferred from homology"/>
<accession>A0ABR2IZM5</accession>
<dbReference type="PROSITE" id="PS01336">
    <property type="entry name" value="ADOMETDC"/>
    <property type="match status" value="1"/>
</dbReference>
<evidence type="ECO:0000256" key="2">
    <source>
        <dbReference type="ARBA" id="ARBA00008466"/>
    </source>
</evidence>
<evidence type="ECO:0000313" key="5">
    <source>
        <dbReference type="EMBL" id="KAK8870999.1"/>
    </source>
</evidence>
<dbReference type="PANTHER" id="PTHR11570">
    <property type="entry name" value="S-ADENOSYLMETHIONINE DECARBOXYLASE"/>
    <property type="match status" value="1"/>
</dbReference>
<dbReference type="SUPFAM" id="SSF56276">
    <property type="entry name" value="S-adenosylmethionine decarboxylase"/>
    <property type="match status" value="1"/>
</dbReference>